<dbReference type="GO" id="GO:0005634">
    <property type="term" value="C:nucleus"/>
    <property type="evidence" value="ECO:0007669"/>
    <property type="project" value="UniProtKB-SubCell"/>
</dbReference>
<dbReference type="SUPFAM" id="SSF47113">
    <property type="entry name" value="Histone-fold"/>
    <property type="match status" value="1"/>
</dbReference>
<dbReference type="GO" id="GO:0003713">
    <property type="term" value="F:transcription coactivator activity"/>
    <property type="evidence" value="ECO:0007669"/>
    <property type="project" value="TreeGrafter"/>
</dbReference>
<dbReference type="GO" id="GO:0006366">
    <property type="term" value="P:transcription by RNA polymerase II"/>
    <property type="evidence" value="ECO:0007669"/>
    <property type="project" value="InterPro"/>
</dbReference>
<protein>
    <recommendedName>
        <fullName evidence="9">Transcription initiation protein SPT3 homolog</fullName>
    </recommendedName>
</protein>
<comment type="subcellular location">
    <subcellularLocation>
        <location evidence="1">Nucleus</location>
    </subcellularLocation>
</comment>
<evidence type="ECO:0000256" key="3">
    <source>
        <dbReference type="ARBA" id="ARBA00023159"/>
    </source>
</evidence>
<evidence type="ECO:0000313" key="8">
    <source>
        <dbReference type="Proteomes" id="UP000215335"/>
    </source>
</evidence>
<keyword evidence="8" id="KW-1185">Reference proteome</keyword>
<dbReference type="PANTHER" id="PTHR11380:SF16">
    <property type="entry name" value="TRANSCRIPTION INITIATION PROTEIN SPT3 HOMOLOG"/>
    <property type="match status" value="1"/>
</dbReference>
<comment type="caution">
    <text evidence="7">The sequence shown here is derived from an EMBL/GenBank/DDBJ whole genome shotgun (WGS) entry which is preliminary data.</text>
</comment>
<dbReference type="GO" id="GO:0006357">
    <property type="term" value="P:regulation of transcription by RNA polymerase II"/>
    <property type="evidence" value="ECO:0007669"/>
    <property type="project" value="UniProtKB-ARBA"/>
</dbReference>
<evidence type="ECO:0000313" key="7">
    <source>
        <dbReference type="EMBL" id="OXU22103.1"/>
    </source>
</evidence>
<sequence>MAEATFMKPVIDAQDVKTEPVTLNYTAEVRQMMHGFGDHSEPLIETAKIIEEVVLNQMRAIIRKACEVADMRESQVVSAEDFLFLLRKDKIKLQRLVNYLKLKDFKNSMYKSLETDTLDPLTDLHKTEDTSKLPYMKFLKRIDNTGELLNDKDMVDHVKHKRCTRMEIMTRKMDETRYFEFSKARSVSFANKNRHKFSDWIGSSGDFTISKSGYTVLGYLAYETVAQIIDLAFLVRQDQNKIQGDAIDRLRLNYPNPVTYKPYQYTKPVMTKPLTPAEVNEALRRYWSPQLEMTGPFHSWTLKKPHMKFLTC</sequence>
<comment type="similarity">
    <text evidence="6">Belongs to the SPT3 family.</text>
</comment>
<dbReference type="FunFam" id="1.10.20.10:FF:000023">
    <property type="entry name" value="transcription initiation protein SPT3 homolog"/>
    <property type="match status" value="1"/>
</dbReference>
<evidence type="ECO:0000256" key="4">
    <source>
        <dbReference type="ARBA" id="ARBA00023163"/>
    </source>
</evidence>
<organism evidence="7 8">
    <name type="scientific">Trichomalopsis sarcophagae</name>
    <dbReference type="NCBI Taxonomy" id="543379"/>
    <lineage>
        <taxon>Eukaryota</taxon>
        <taxon>Metazoa</taxon>
        <taxon>Ecdysozoa</taxon>
        <taxon>Arthropoda</taxon>
        <taxon>Hexapoda</taxon>
        <taxon>Insecta</taxon>
        <taxon>Pterygota</taxon>
        <taxon>Neoptera</taxon>
        <taxon>Endopterygota</taxon>
        <taxon>Hymenoptera</taxon>
        <taxon>Apocrita</taxon>
        <taxon>Proctotrupomorpha</taxon>
        <taxon>Chalcidoidea</taxon>
        <taxon>Pteromalidae</taxon>
        <taxon>Pteromalinae</taxon>
        <taxon>Trichomalopsis</taxon>
    </lineage>
</organism>
<dbReference type="STRING" id="543379.A0A232EUT9"/>
<name>A0A232EUT9_9HYME</name>
<evidence type="ECO:0000256" key="6">
    <source>
        <dbReference type="ARBA" id="ARBA00061274"/>
    </source>
</evidence>
<dbReference type="Pfam" id="PF02269">
    <property type="entry name" value="TFIID-18kDa"/>
    <property type="match status" value="1"/>
</dbReference>
<accession>A0A232EUT9</accession>
<evidence type="ECO:0008006" key="9">
    <source>
        <dbReference type="Google" id="ProtNLM"/>
    </source>
</evidence>
<keyword evidence="3" id="KW-0010">Activator</keyword>
<evidence type="ECO:0000256" key="5">
    <source>
        <dbReference type="ARBA" id="ARBA00023242"/>
    </source>
</evidence>
<dbReference type="InterPro" id="IPR009072">
    <property type="entry name" value="Histone-fold"/>
</dbReference>
<dbReference type="Proteomes" id="UP000215335">
    <property type="component" value="Unassembled WGS sequence"/>
</dbReference>
<dbReference type="GO" id="GO:0000124">
    <property type="term" value="C:SAGA complex"/>
    <property type="evidence" value="ECO:0007669"/>
    <property type="project" value="UniProtKB-ARBA"/>
</dbReference>
<keyword evidence="2" id="KW-0805">Transcription regulation</keyword>
<dbReference type="OrthoDB" id="440760at2759"/>
<evidence type="ECO:0000256" key="2">
    <source>
        <dbReference type="ARBA" id="ARBA00023015"/>
    </source>
</evidence>
<reference evidence="7 8" key="1">
    <citation type="journal article" date="2017" name="Curr. Biol.">
        <title>The Evolution of Venom by Co-option of Single-Copy Genes.</title>
        <authorList>
            <person name="Martinson E.O."/>
            <person name="Mrinalini"/>
            <person name="Kelkar Y.D."/>
            <person name="Chang C.H."/>
            <person name="Werren J.H."/>
        </authorList>
    </citation>
    <scope>NUCLEOTIDE SEQUENCE [LARGE SCALE GENOMIC DNA]</scope>
    <source>
        <strain evidence="7 8">Alberta</strain>
        <tissue evidence="7">Whole body</tissue>
    </source>
</reference>
<dbReference type="GO" id="GO:0046982">
    <property type="term" value="F:protein heterodimerization activity"/>
    <property type="evidence" value="ECO:0007669"/>
    <property type="project" value="InterPro"/>
</dbReference>
<gene>
    <name evidence="7" type="ORF">TSAR_010756</name>
</gene>
<dbReference type="CDD" id="cd07978">
    <property type="entry name" value="HFD_TAF13"/>
    <property type="match status" value="1"/>
</dbReference>
<dbReference type="AlphaFoldDB" id="A0A232EUT9"/>
<keyword evidence="5" id="KW-0539">Nucleus</keyword>
<keyword evidence="4" id="KW-0804">Transcription</keyword>
<proteinExistence type="inferred from homology"/>
<dbReference type="Gene3D" id="1.10.20.10">
    <property type="entry name" value="Histone, subunit A"/>
    <property type="match status" value="1"/>
</dbReference>
<evidence type="ECO:0000256" key="1">
    <source>
        <dbReference type="ARBA" id="ARBA00004123"/>
    </source>
</evidence>
<dbReference type="PANTHER" id="PTHR11380">
    <property type="entry name" value="TRANSCRIPTION INITIATION FACTOR TFIID/SUPT3-RELATED"/>
    <property type="match status" value="1"/>
</dbReference>
<dbReference type="InterPro" id="IPR003195">
    <property type="entry name" value="TFIID_TAF13"/>
</dbReference>
<dbReference type="EMBL" id="NNAY01002091">
    <property type="protein sequence ID" value="OXU22103.1"/>
    <property type="molecule type" value="Genomic_DNA"/>
</dbReference>